<dbReference type="InterPro" id="IPR023614">
    <property type="entry name" value="Porin_dom_sf"/>
</dbReference>
<feature type="domain" description="Porin" evidence="2">
    <location>
        <begin position="21"/>
        <end position="383"/>
    </location>
</feature>
<sequence>MQKKSMAIAIAIALSTPVAVFAQESASTASSMFRFSGFGTLGAVATDTDKAQYATSVLQPGGAKKSADFGVDSLIAGQVDAQFTPQFSAVIQAVANRTADDDFVPHIEWAFARYAFTPDLTVRGGIMAVPIFMLSDSRLVGLSYAWVRPPTAVYSQSPTTKFQGGDITYRHDVSGVNLSAQAYIGRAPTDIPVSATGGHNTADLDNMFGVQLTAESGPWNFRLGYLQTDFTYRDQAIQPLFDGLRQINALVPGAAALADDLDTIDKKITFMTVGASYESGNVLLMGEYGKRKADLFLADTSSWYVMGGYRFGNFMPHITFSQVKVDSPTSQSIVPSVGPLAAVAGGVNTLLSGQNVAQKTIAIGARYQFHKNADVKVQWDRVDLPNGAVGNFQKADPGFAGSKVNVYSAAVDFVF</sequence>
<gene>
    <name evidence="3" type="ORF">DSM104443_01682</name>
</gene>
<evidence type="ECO:0000256" key="1">
    <source>
        <dbReference type="SAM" id="SignalP"/>
    </source>
</evidence>
<dbReference type="Pfam" id="PF13609">
    <property type="entry name" value="Porin_4"/>
    <property type="match status" value="1"/>
</dbReference>
<accession>A0A6M4GUS3</accession>
<dbReference type="Proteomes" id="UP000501534">
    <property type="component" value="Chromosome"/>
</dbReference>
<evidence type="ECO:0000313" key="4">
    <source>
        <dbReference type="Proteomes" id="UP000501534"/>
    </source>
</evidence>
<evidence type="ECO:0000313" key="3">
    <source>
        <dbReference type="EMBL" id="QJR10618.1"/>
    </source>
</evidence>
<feature type="chain" id="PRO_5027096585" description="Porin domain-containing protein" evidence="1">
    <location>
        <begin position="23"/>
        <end position="415"/>
    </location>
</feature>
<keyword evidence="4" id="KW-1185">Reference proteome</keyword>
<organism evidence="3 4">
    <name type="scientific">Usitatibacter rugosus</name>
    <dbReference type="NCBI Taxonomy" id="2732067"/>
    <lineage>
        <taxon>Bacteria</taxon>
        <taxon>Pseudomonadati</taxon>
        <taxon>Pseudomonadota</taxon>
        <taxon>Betaproteobacteria</taxon>
        <taxon>Nitrosomonadales</taxon>
        <taxon>Usitatibacteraceae</taxon>
        <taxon>Usitatibacter</taxon>
    </lineage>
</organism>
<dbReference type="KEGG" id="uru:DSM104443_01682"/>
<feature type="signal peptide" evidence="1">
    <location>
        <begin position="1"/>
        <end position="22"/>
    </location>
</feature>
<dbReference type="GO" id="GO:0016020">
    <property type="term" value="C:membrane"/>
    <property type="evidence" value="ECO:0007669"/>
    <property type="project" value="InterPro"/>
</dbReference>
<dbReference type="AlphaFoldDB" id="A0A6M4GUS3"/>
<dbReference type="Gene3D" id="2.40.160.10">
    <property type="entry name" value="Porin"/>
    <property type="match status" value="1"/>
</dbReference>
<dbReference type="InterPro" id="IPR033900">
    <property type="entry name" value="Gram_neg_porin_domain"/>
</dbReference>
<dbReference type="RefSeq" id="WP_171091263.1">
    <property type="nucleotide sequence ID" value="NZ_CP053069.1"/>
</dbReference>
<reference evidence="3 4" key="1">
    <citation type="submission" date="2020-04" db="EMBL/GenBank/DDBJ databases">
        <title>Usitatibacter rugosus gen. nov., sp. nov. and Usitatibacter palustris sp. nov., novel members of Usitatibacteraceae fam. nov. within the order Nitrosomonadales isolated from soil.</title>
        <authorList>
            <person name="Huber K.J."/>
            <person name="Neumann-Schaal M."/>
            <person name="Geppert A."/>
            <person name="Luckner M."/>
            <person name="Wanner G."/>
            <person name="Overmann J."/>
        </authorList>
    </citation>
    <scope>NUCLEOTIDE SEQUENCE [LARGE SCALE GENOMIC DNA]</scope>
    <source>
        <strain evidence="3 4">0125_3</strain>
    </source>
</reference>
<dbReference type="GO" id="GO:0015288">
    <property type="term" value="F:porin activity"/>
    <property type="evidence" value="ECO:0007669"/>
    <property type="project" value="InterPro"/>
</dbReference>
<keyword evidence="1" id="KW-0732">Signal</keyword>
<dbReference type="EMBL" id="CP053069">
    <property type="protein sequence ID" value="QJR10618.1"/>
    <property type="molecule type" value="Genomic_DNA"/>
</dbReference>
<proteinExistence type="predicted"/>
<evidence type="ECO:0000259" key="2">
    <source>
        <dbReference type="Pfam" id="PF13609"/>
    </source>
</evidence>
<protein>
    <recommendedName>
        <fullName evidence="2">Porin domain-containing protein</fullName>
    </recommendedName>
</protein>
<name>A0A6M4GUS3_9PROT</name>
<dbReference type="SUPFAM" id="SSF56935">
    <property type="entry name" value="Porins"/>
    <property type="match status" value="1"/>
</dbReference>